<protein>
    <submittedName>
        <fullName evidence="3">ABC transporter substrate-binding protein</fullName>
    </submittedName>
</protein>
<dbReference type="InterPro" id="IPR050902">
    <property type="entry name" value="ABC_Transporter_SBP"/>
</dbReference>
<dbReference type="PROSITE" id="PS50983">
    <property type="entry name" value="FE_B12_PBP"/>
    <property type="match status" value="1"/>
</dbReference>
<reference evidence="3 4" key="1">
    <citation type="submission" date="2020-02" db="EMBL/GenBank/DDBJ databases">
        <authorList>
            <person name="Dziuba M."/>
            <person name="Kuznetsov B."/>
            <person name="Mardanov A."/>
            <person name="Ravin N."/>
            <person name="Grouzdev D."/>
        </authorList>
    </citation>
    <scope>NUCLEOTIDE SEQUENCE [LARGE SCALE GENOMIC DNA]</scope>
    <source>
        <strain evidence="3 4">SpK</strain>
    </source>
</reference>
<feature type="chain" id="PRO_5028983229" evidence="1">
    <location>
        <begin position="21"/>
        <end position="327"/>
    </location>
</feature>
<feature type="domain" description="Fe/B12 periplasmic-binding" evidence="2">
    <location>
        <begin position="39"/>
        <end position="298"/>
    </location>
</feature>
<dbReference type="SUPFAM" id="SSF53807">
    <property type="entry name" value="Helical backbone' metal receptor"/>
    <property type="match status" value="1"/>
</dbReference>
<comment type="caution">
    <text evidence="3">The sequence shown here is derived from an EMBL/GenBank/DDBJ whole genome shotgun (WGS) entry which is preliminary data.</text>
</comment>
<dbReference type="PANTHER" id="PTHR30535:SF33">
    <property type="entry name" value="PERIPLASMIC BINDING PROTEIN"/>
    <property type="match status" value="1"/>
</dbReference>
<accession>A0A7C9QRH3</accession>
<name>A0A7C9QRH3_9PROT</name>
<dbReference type="Pfam" id="PF01497">
    <property type="entry name" value="Peripla_BP_2"/>
    <property type="match status" value="1"/>
</dbReference>
<dbReference type="EMBL" id="JAAIYP010000007">
    <property type="protein sequence ID" value="NFV78818.1"/>
    <property type="molecule type" value="Genomic_DNA"/>
</dbReference>
<dbReference type="AlphaFoldDB" id="A0A7C9QRH3"/>
<dbReference type="InterPro" id="IPR002491">
    <property type="entry name" value="ABC_transptr_periplasmic_BD"/>
</dbReference>
<dbReference type="Gene3D" id="3.40.50.1980">
    <property type="entry name" value="Nitrogenase molybdenum iron protein domain"/>
    <property type="match status" value="2"/>
</dbReference>
<keyword evidence="1" id="KW-0732">Signal</keyword>
<dbReference type="PANTHER" id="PTHR30535">
    <property type="entry name" value="VITAMIN B12-BINDING PROTEIN"/>
    <property type="match status" value="1"/>
</dbReference>
<sequence length="327" mass="36045">MTARVVALFLVLFLGIEAHAESLSVTDKFGRVVTVEVPVKRAVLLDTYELVAALGAWDRVVGVSRFAFANDLIRASVPDAARRFTDVGTPVDVNIEALMALKPDLVVTWDLNRQLVDYMADKGLTVIALRPESFDEVMAAMALEGRLFGAEQAAAKAEDEARAMMAFVAGRAARLAPEQRRRGMWMVGRQNTVAGREGVLSDLLRTAGIVNAADEVERRTGEVSPERILAWNPDLLYVWGYSHTDVDEVMANPQWSQLRAVRQHAVFRGPRWSTSSPRVAAKALWVAATAYPELYADVDVVGRIDGYMRGLYGVSYDRMNPLVAPKP</sequence>
<feature type="signal peptide" evidence="1">
    <location>
        <begin position="1"/>
        <end position="20"/>
    </location>
</feature>
<dbReference type="Proteomes" id="UP000480684">
    <property type="component" value="Unassembled WGS sequence"/>
</dbReference>
<organism evidence="3 4">
    <name type="scientific">Magnetospirillum aberrantis SpK</name>
    <dbReference type="NCBI Taxonomy" id="908842"/>
    <lineage>
        <taxon>Bacteria</taxon>
        <taxon>Pseudomonadati</taxon>
        <taxon>Pseudomonadota</taxon>
        <taxon>Alphaproteobacteria</taxon>
        <taxon>Rhodospirillales</taxon>
        <taxon>Rhodospirillaceae</taxon>
        <taxon>Magnetospirillum</taxon>
    </lineage>
</organism>
<dbReference type="RefSeq" id="WP_163674121.1">
    <property type="nucleotide sequence ID" value="NZ_JAAIYP010000007.1"/>
</dbReference>
<evidence type="ECO:0000256" key="1">
    <source>
        <dbReference type="SAM" id="SignalP"/>
    </source>
</evidence>
<keyword evidence="4" id="KW-1185">Reference proteome</keyword>
<evidence type="ECO:0000259" key="2">
    <source>
        <dbReference type="PROSITE" id="PS50983"/>
    </source>
</evidence>
<gene>
    <name evidence="3" type="ORF">G4223_01630</name>
</gene>
<proteinExistence type="predicted"/>
<evidence type="ECO:0000313" key="3">
    <source>
        <dbReference type="EMBL" id="NFV78818.1"/>
    </source>
</evidence>
<evidence type="ECO:0000313" key="4">
    <source>
        <dbReference type="Proteomes" id="UP000480684"/>
    </source>
</evidence>